<dbReference type="STRING" id="216.LS73_08865"/>
<accession>A0A377PVK9</accession>
<dbReference type="Pfam" id="PF00857">
    <property type="entry name" value="Isochorismatase"/>
    <property type="match status" value="1"/>
</dbReference>
<reference evidence="3 4" key="1">
    <citation type="journal article" date="2014" name="Genome Announc.">
        <title>Draft genome sequences of eight enterohepatic helicobacter species isolated from both laboratory and wild rodents.</title>
        <authorList>
            <person name="Sheh A."/>
            <person name="Shen Z."/>
            <person name="Fox J.G."/>
        </authorList>
    </citation>
    <scope>NUCLEOTIDE SEQUENCE [LARGE SCALE GENOMIC DNA]</scope>
    <source>
        <strain evidence="3 4">ST1</strain>
    </source>
</reference>
<evidence type="ECO:0000313" key="5">
    <source>
        <dbReference type="Proteomes" id="UP000255139"/>
    </source>
</evidence>
<dbReference type="EMBL" id="UGJE01000002">
    <property type="protein sequence ID" value="STQ86291.1"/>
    <property type="molecule type" value="Genomic_DNA"/>
</dbReference>
<evidence type="ECO:0000313" key="4">
    <source>
        <dbReference type="Proteomes" id="UP000029922"/>
    </source>
</evidence>
<keyword evidence="5" id="KW-1185">Reference proteome</keyword>
<dbReference type="GO" id="GO:0008908">
    <property type="term" value="F:isochorismatase activity"/>
    <property type="evidence" value="ECO:0007669"/>
    <property type="project" value="UniProtKB-EC"/>
</dbReference>
<dbReference type="EMBL" id="JRPD02000001">
    <property type="protein sequence ID" value="TLE01667.1"/>
    <property type="molecule type" value="Genomic_DNA"/>
</dbReference>
<dbReference type="PANTHER" id="PTHR14119:SF3">
    <property type="entry name" value="ISOCHORISMATASE DOMAIN-CONTAINING PROTEIN 2"/>
    <property type="match status" value="1"/>
</dbReference>
<dbReference type="EC" id="3.3.2.1" evidence="2"/>
<dbReference type="Proteomes" id="UP000255139">
    <property type="component" value="Unassembled WGS sequence"/>
</dbReference>
<dbReference type="PANTHER" id="PTHR14119">
    <property type="entry name" value="HYDROLASE"/>
    <property type="match status" value="1"/>
</dbReference>
<dbReference type="OrthoDB" id="9796958at2"/>
<reference evidence="2 5" key="2">
    <citation type="submission" date="2018-06" db="EMBL/GenBank/DDBJ databases">
        <authorList>
            <consortium name="Pathogen Informatics"/>
            <person name="Doyle S."/>
        </authorList>
    </citation>
    <scope>NUCLEOTIDE SEQUENCE [LARGE SCALE GENOMIC DNA]</scope>
    <source>
        <strain evidence="2 5">NCTC12714</strain>
    </source>
</reference>
<gene>
    <name evidence="3" type="ORF">LS73_000575</name>
    <name evidence="2" type="ORF">NCTC12714_01096</name>
</gene>
<protein>
    <submittedName>
        <fullName evidence="3">Isochorismatase family protein</fullName>
    </submittedName>
    <submittedName>
        <fullName evidence="2">Isochorismatase hydrolase</fullName>
        <ecNumber evidence="2">3.3.2.1</ecNumber>
    </submittedName>
</protein>
<dbReference type="InterPro" id="IPR036380">
    <property type="entry name" value="Isochorismatase-like_sf"/>
</dbReference>
<organism evidence="2 5">
    <name type="scientific">Helicobacter muridarum</name>
    <dbReference type="NCBI Taxonomy" id="216"/>
    <lineage>
        <taxon>Bacteria</taxon>
        <taxon>Pseudomonadati</taxon>
        <taxon>Campylobacterota</taxon>
        <taxon>Epsilonproteobacteria</taxon>
        <taxon>Campylobacterales</taxon>
        <taxon>Helicobacteraceae</taxon>
        <taxon>Helicobacter</taxon>
    </lineage>
</organism>
<evidence type="ECO:0000313" key="3">
    <source>
        <dbReference type="EMBL" id="TLE01667.1"/>
    </source>
</evidence>
<dbReference type="Proteomes" id="UP000029922">
    <property type="component" value="Unassembled WGS sequence"/>
</dbReference>
<evidence type="ECO:0000313" key="2">
    <source>
        <dbReference type="EMBL" id="STQ86291.1"/>
    </source>
</evidence>
<dbReference type="InterPro" id="IPR000868">
    <property type="entry name" value="Isochorismatase-like_dom"/>
</dbReference>
<keyword evidence="2" id="KW-0378">Hydrolase</keyword>
<dbReference type="AlphaFoldDB" id="A0A377PVK9"/>
<feature type="domain" description="Isochorismatase-like" evidence="1">
    <location>
        <begin position="10"/>
        <end position="157"/>
    </location>
</feature>
<dbReference type="SUPFAM" id="SSF52499">
    <property type="entry name" value="Isochorismatase-like hydrolases"/>
    <property type="match status" value="1"/>
</dbReference>
<sequence>MFNMNKEKALLLVVDIQERLSASMHKDEFALMLKKCNILINGCVALQVPIMQSLQYTKGLGNSVSGLFDSNTKKIDFEKRAFSCCYQDSPFLSYLQENKQISQIIICGMETHVCILQSARDLVSLGYNVIIPDDAVISRDYKNKKNALSLMQSMDITIANVESILFDMLKTSLSPEFKAISSLVK</sequence>
<name>A0A377PVK9_9HELI</name>
<evidence type="ECO:0000259" key="1">
    <source>
        <dbReference type="Pfam" id="PF00857"/>
    </source>
</evidence>
<dbReference type="InterPro" id="IPR050993">
    <property type="entry name" value="Isochorismatase_domain"/>
</dbReference>
<dbReference type="RefSeq" id="WP_052089915.1">
    <property type="nucleotide sequence ID" value="NZ_FZML01000010.1"/>
</dbReference>
<proteinExistence type="predicted"/>
<dbReference type="Gene3D" id="3.40.50.850">
    <property type="entry name" value="Isochorismatase-like"/>
    <property type="match status" value="1"/>
</dbReference>